<dbReference type="PROSITE" id="PS50157">
    <property type="entry name" value="ZINC_FINGER_C2H2_2"/>
    <property type="match status" value="2"/>
</dbReference>
<dbReference type="SUPFAM" id="SSF48695">
    <property type="entry name" value="Multiheme cytochromes"/>
    <property type="match status" value="1"/>
</dbReference>
<keyword evidence="3" id="KW-0677">Repeat</keyword>
<feature type="domain" description="C2H2-type" evidence="8">
    <location>
        <begin position="102"/>
        <end position="129"/>
    </location>
</feature>
<dbReference type="SMART" id="SM00355">
    <property type="entry name" value="ZnF_C2H2"/>
    <property type="match status" value="4"/>
</dbReference>
<dbReference type="SUPFAM" id="SSF57667">
    <property type="entry name" value="beta-beta-alpha zinc fingers"/>
    <property type="match status" value="1"/>
</dbReference>
<organism evidence="9 10">
    <name type="scientific">Diaphorina citri</name>
    <name type="common">Asian citrus psyllid</name>
    <dbReference type="NCBI Taxonomy" id="121845"/>
    <lineage>
        <taxon>Eukaryota</taxon>
        <taxon>Metazoa</taxon>
        <taxon>Ecdysozoa</taxon>
        <taxon>Arthropoda</taxon>
        <taxon>Hexapoda</taxon>
        <taxon>Insecta</taxon>
        <taxon>Pterygota</taxon>
        <taxon>Neoptera</taxon>
        <taxon>Paraneoptera</taxon>
        <taxon>Hemiptera</taxon>
        <taxon>Sternorrhyncha</taxon>
        <taxon>Psylloidea</taxon>
        <taxon>Psyllidae</taxon>
        <taxon>Diaphorininae</taxon>
        <taxon>Diaphorina</taxon>
    </lineage>
</organism>
<evidence type="ECO:0000256" key="4">
    <source>
        <dbReference type="ARBA" id="ARBA00022771"/>
    </source>
</evidence>
<keyword evidence="6" id="KW-0539">Nucleus</keyword>
<evidence type="ECO:0000256" key="3">
    <source>
        <dbReference type="ARBA" id="ARBA00022737"/>
    </source>
</evidence>
<dbReference type="Gene3D" id="3.30.160.60">
    <property type="entry name" value="Classic Zinc Finger"/>
    <property type="match status" value="2"/>
</dbReference>
<comment type="subcellular location">
    <subcellularLocation>
        <location evidence="1">Nucleus</location>
    </subcellularLocation>
</comment>
<keyword evidence="2" id="KW-0479">Metal-binding</keyword>
<dbReference type="GO" id="GO:0005634">
    <property type="term" value="C:nucleus"/>
    <property type="evidence" value="ECO:0007669"/>
    <property type="project" value="UniProtKB-SubCell"/>
</dbReference>
<dbReference type="RefSeq" id="XP_026689272.1">
    <property type="nucleotide sequence ID" value="XM_026833471.1"/>
</dbReference>
<dbReference type="InterPro" id="IPR036280">
    <property type="entry name" value="Multihaem_cyt_sf"/>
</dbReference>
<dbReference type="KEGG" id="dci:103524375"/>
<proteinExistence type="predicted"/>
<dbReference type="GO" id="GO:0008270">
    <property type="term" value="F:zinc ion binding"/>
    <property type="evidence" value="ECO:0007669"/>
    <property type="project" value="UniProtKB-KW"/>
</dbReference>
<evidence type="ECO:0000256" key="5">
    <source>
        <dbReference type="ARBA" id="ARBA00022833"/>
    </source>
</evidence>
<evidence type="ECO:0000256" key="2">
    <source>
        <dbReference type="ARBA" id="ARBA00022723"/>
    </source>
</evidence>
<sequence>MLLLLEHSFSSGASFSSFKPLQSALFMCESCHKTYKAKGSLERHKKFECGKEAGLQCPFCPYKSKHKSNLKTHMAIRHQNDFTNAFVSYRNFSLRGTQNSLFACDVCHKSYKNRKTLVRHKDYECGKEPHLQCSYCTYRTKHNCSLKTHMAIRHS</sequence>
<accession>A0A3Q0JLQ9</accession>
<evidence type="ECO:0000256" key="7">
    <source>
        <dbReference type="PROSITE-ProRule" id="PRU00042"/>
    </source>
</evidence>
<dbReference type="AlphaFoldDB" id="A0A3Q0JLQ9"/>
<dbReference type="PANTHER" id="PTHR24406">
    <property type="entry name" value="TRANSCRIPTIONAL REPRESSOR CTCFL-RELATED"/>
    <property type="match status" value="1"/>
</dbReference>
<dbReference type="GeneID" id="103524375"/>
<dbReference type="InterPro" id="IPR050888">
    <property type="entry name" value="ZnF_C2H2-type_TF"/>
</dbReference>
<keyword evidence="9" id="KW-1185">Reference proteome</keyword>
<dbReference type="InterPro" id="IPR036236">
    <property type="entry name" value="Znf_C2H2_sf"/>
</dbReference>
<evidence type="ECO:0000313" key="9">
    <source>
        <dbReference type="Proteomes" id="UP000079169"/>
    </source>
</evidence>
<feature type="domain" description="C2H2-type" evidence="8">
    <location>
        <begin position="26"/>
        <end position="53"/>
    </location>
</feature>
<dbReference type="InterPro" id="IPR013087">
    <property type="entry name" value="Znf_C2H2_type"/>
</dbReference>
<evidence type="ECO:0000259" key="8">
    <source>
        <dbReference type="PROSITE" id="PS50157"/>
    </source>
</evidence>
<keyword evidence="4 7" id="KW-0863">Zinc-finger</keyword>
<evidence type="ECO:0000256" key="6">
    <source>
        <dbReference type="ARBA" id="ARBA00023242"/>
    </source>
</evidence>
<dbReference type="Proteomes" id="UP000079169">
    <property type="component" value="Unplaced"/>
</dbReference>
<name>A0A3Q0JLQ9_DIACI</name>
<dbReference type="Pfam" id="PF00096">
    <property type="entry name" value="zf-C2H2"/>
    <property type="match status" value="2"/>
</dbReference>
<gene>
    <name evidence="10" type="primary">LOC103524375</name>
</gene>
<protein>
    <submittedName>
        <fullName evidence="10">Longitudinals lacking protein, isoforms N/O/W/X/Y-like</fullName>
    </submittedName>
</protein>
<reference evidence="10" key="1">
    <citation type="submission" date="2025-08" db="UniProtKB">
        <authorList>
            <consortium name="RefSeq"/>
        </authorList>
    </citation>
    <scope>IDENTIFICATION</scope>
</reference>
<evidence type="ECO:0000313" key="10">
    <source>
        <dbReference type="RefSeq" id="XP_026689272.1"/>
    </source>
</evidence>
<evidence type="ECO:0000256" key="1">
    <source>
        <dbReference type="ARBA" id="ARBA00004123"/>
    </source>
</evidence>
<keyword evidence="5" id="KW-0862">Zinc</keyword>
<dbReference type="PaxDb" id="121845-A0A3Q0JLQ9"/>